<accession>A0ABT8YB08</accession>
<evidence type="ECO:0000313" key="2">
    <source>
        <dbReference type="EMBL" id="MDO6415518.1"/>
    </source>
</evidence>
<feature type="region of interest" description="Disordered" evidence="1">
    <location>
        <begin position="1"/>
        <end position="22"/>
    </location>
</feature>
<proteinExistence type="predicted"/>
<evidence type="ECO:0000313" key="3">
    <source>
        <dbReference type="Proteomes" id="UP001169764"/>
    </source>
</evidence>
<dbReference type="EMBL" id="JAUOTP010000006">
    <property type="protein sequence ID" value="MDO6415518.1"/>
    <property type="molecule type" value="Genomic_DNA"/>
</dbReference>
<dbReference type="RefSeq" id="WP_303543587.1">
    <property type="nucleotide sequence ID" value="NZ_JAUOTP010000006.1"/>
</dbReference>
<evidence type="ECO:0008006" key="4">
    <source>
        <dbReference type="Google" id="ProtNLM"/>
    </source>
</evidence>
<evidence type="ECO:0000256" key="1">
    <source>
        <dbReference type="SAM" id="MobiDB-lite"/>
    </source>
</evidence>
<name>A0ABT8YB08_9SPHN</name>
<dbReference type="Proteomes" id="UP001169764">
    <property type="component" value="Unassembled WGS sequence"/>
</dbReference>
<keyword evidence="3" id="KW-1185">Reference proteome</keyword>
<gene>
    <name evidence="2" type="ORF">Q4F19_14095</name>
</gene>
<comment type="caution">
    <text evidence="2">The sequence shown here is derived from an EMBL/GenBank/DDBJ whole genome shotgun (WGS) entry which is preliminary data.</text>
</comment>
<reference evidence="2" key="1">
    <citation type="submission" date="2023-07" db="EMBL/GenBank/DDBJ databases">
        <authorList>
            <person name="Kim M."/>
        </authorList>
    </citation>
    <scope>NUCLEOTIDE SEQUENCE</scope>
    <source>
        <strain evidence="2">BIUV-7</strain>
    </source>
</reference>
<protein>
    <recommendedName>
        <fullName evidence="4">Transposase</fullName>
    </recommendedName>
</protein>
<sequence length="128" mass="14204">MDDAKITVKKSTERRGPVTKLSEEQVREIRRLAEEQCPVCGSKPSLRTLGGRFGVSAPSILSIIERRTWRHVDKAAPSPVSFPGGRRLSDVAELLRKHGVSWQGEDQLRLAAEVLRAAREDSEDTSQA</sequence>
<organism evidence="2 3">
    <name type="scientific">Sphingomonas natans</name>
    <dbReference type="NCBI Taxonomy" id="3063330"/>
    <lineage>
        <taxon>Bacteria</taxon>
        <taxon>Pseudomonadati</taxon>
        <taxon>Pseudomonadota</taxon>
        <taxon>Alphaproteobacteria</taxon>
        <taxon>Sphingomonadales</taxon>
        <taxon>Sphingomonadaceae</taxon>
        <taxon>Sphingomonas</taxon>
    </lineage>
</organism>